<evidence type="ECO:0000256" key="2">
    <source>
        <dbReference type="ARBA" id="ARBA00006434"/>
    </source>
</evidence>
<evidence type="ECO:0000256" key="3">
    <source>
        <dbReference type="ARBA" id="ARBA00022448"/>
    </source>
</evidence>
<feature type="transmembrane region" description="Helical" evidence="10">
    <location>
        <begin position="179"/>
        <end position="198"/>
    </location>
</feature>
<keyword evidence="7 10" id="KW-1133">Transmembrane helix</keyword>
<feature type="transmembrane region" description="Helical" evidence="10">
    <location>
        <begin position="145"/>
        <end position="167"/>
    </location>
</feature>
<keyword evidence="8 10" id="KW-0472">Membrane</keyword>
<feature type="transmembrane region" description="Helical" evidence="10">
    <location>
        <begin position="269"/>
        <end position="289"/>
    </location>
</feature>
<name>A0A4R5BBS9_9ACTN</name>
<feature type="transmembrane region" description="Helical" evidence="10">
    <location>
        <begin position="119"/>
        <end position="139"/>
    </location>
</feature>
<feature type="transmembrane region" description="Helical" evidence="10">
    <location>
        <begin position="456"/>
        <end position="477"/>
    </location>
</feature>
<feature type="transmembrane region" description="Helical" evidence="10">
    <location>
        <begin position="6"/>
        <end position="24"/>
    </location>
</feature>
<dbReference type="GO" id="GO:0015293">
    <property type="term" value="F:symporter activity"/>
    <property type="evidence" value="ECO:0007669"/>
    <property type="project" value="UniProtKB-KW"/>
</dbReference>
<dbReference type="InterPro" id="IPR038377">
    <property type="entry name" value="Na/Glc_symporter_sf"/>
</dbReference>
<keyword evidence="6" id="KW-0769">Symport</keyword>
<reference evidence="11 12" key="1">
    <citation type="submission" date="2019-03" db="EMBL/GenBank/DDBJ databases">
        <title>Draft genome sequences of novel Actinobacteria.</title>
        <authorList>
            <person name="Sahin N."/>
            <person name="Ay H."/>
            <person name="Saygin H."/>
        </authorList>
    </citation>
    <scope>NUCLEOTIDE SEQUENCE [LARGE SCALE GENOMIC DNA]</scope>
    <source>
        <strain evidence="11 12">H3C3</strain>
    </source>
</reference>
<keyword evidence="5 10" id="KW-0812">Transmembrane</keyword>
<dbReference type="PANTHER" id="PTHR48086:SF6">
    <property type="entry name" value="CATION_ACETATE SYMPORTER ACTP"/>
    <property type="match status" value="1"/>
</dbReference>
<dbReference type="AlphaFoldDB" id="A0A4R5BBS9"/>
<evidence type="ECO:0000256" key="6">
    <source>
        <dbReference type="ARBA" id="ARBA00022847"/>
    </source>
</evidence>
<evidence type="ECO:0000313" key="11">
    <source>
        <dbReference type="EMBL" id="TDD82629.1"/>
    </source>
</evidence>
<accession>A0A4R5BBS9</accession>
<evidence type="ECO:0000256" key="8">
    <source>
        <dbReference type="ARBA" id="ARBA00023136"/>
    </source>
</evidence>
<dbReference type="PROSITE" id="PS50283">
    <property type="entry name" value="NA_SOLUT_SYMP_3"/>
    <property type="match status" value="1"/>
</dbReference>
<evidence type="ECO:0000256" key="10">
    <source>
        <dbReference type="SAM" id="Phobius"/>
    </source>
</evidence>
<dbReference type="RefSeq" id="WP_131896349.1">
    <property type="nucleotide sequence ID" value="NZ_SMKU01000122.1"/>
</dbReference>
<dbReference type="NCBIfam" id="TIGR00813">
    <property type="entry name" value="sss"/>
    <property type="match status" value="1"/>
</dbReference>
<dbReference type="Pfam" id="PF00474">
    <property type="entry name" value="SSF"/>
    <property type="match status" value="1"/>
</dbReference>
<dbReference type="InterPro" id="IPR001734">
    <property type="entry name" value="Na/solute_symporter"/>
</dbReference>
<evidence type="ECO:0000256" key="5">
    <source>
        <dbReference type="ARBA" id="ARBA00022692"/>
    </source>
</evidence>
<comment type="subcellular location">
    <subcellularLocation>
        <location evidence="1">Cell membrane</location>
        <topology evidence="1">Multi-pass membrane protein</topology>
    </subcellularLocation>
</comment>
<evidence type="ECO:0000256" key="1">
    <source>
        <dbReference type="ARBA" id="ARBA00004651"/>
    </source>
</evidence>
<organism evidence="11 12">
    <name type="scientific">Actinomadura rubrisoli</name>
    <dbReference type="NCBI Taxonomy" id="2530368"/>
    <lineage>
        <taxon>Bacteria</taxon>
        <taxon>Bacillati</taxon>
        <taxon>Actinomycetota</taxon>
        <taxon>Actinomycetes</taxon>
        <taxon>Streptosporangiales</taxon>
        <taxon>Thermomonosporaceae</taxon>
        <taxon>Actinomadura</taxon>
    </lineage>
</organism>
<keyword evidence="4" id="KW-1003">Cell membrane</keyword>
<feature type="transmembrane region" description="Helical" evidence="10">
    <location>
        <begin position="393"/>
        <end position="417"/>
    </location>
</feature>
<dbReference type="GO" id="GO:0015123">
    <property type="term" value="F:acetate transmembrane transporter activity"/>
    <property type="evidence" value="ECO:0007669"/>
    <property type="project" value="TreeGrafter"/>
</dbReference>
<dbReference type="Gene3D" id="1.20.1730.10">
    <property type="entry name" value="Sodium/glucose cotransporter"/>
    <property type="match status" value="1"/>
</dbReference>
<evidence type="ECO:0000256" key="4">
    <source>
        <dbReference type="ARBA" id="ARBA00022475"/>
    </source>
</evidence>
<evidence type="ECO:0000313" key="12">
    <source>
        <dbReference type="Proteomes" id="UP000294513"/>
    </source>
</evidence>
<feature type="transmembrane region" description="Helical" evidence="10">
    <location>
        <begin position="74"/>
        <end position="92"/>
    </location>
</feature>
<comment type="caution">
    <text evidence="11">The sequence shown here is derived from an EMBL/GenBank/DDBJ whole genome shotgun (WGS) entry which is preliminary data.</text>
</comment>
<evidence type="ECO:0000256" key="7">
    <source>
        <dbReference type="ARBA" id="ARBA00022989"/>
    </source>
</evidence>
<protein>
    <submittedName>
        <fullName evidence="11">Cation acetate symporter</fullName>
    </submittedName>
</protein>
<dbReference type="GO" id="GO:0005886">
    <property type="term" value="C:plasma membrane"/>
    <property type="evidence" value="ECO:0007669"/>
    <property type="project" value="UniProtKB-SubCell"/>
</dbReference>
<feature type="transmembrane region" description="Helical" evidence="10">
    <location>
        <begin position="424"/>
        <end position="444"/>
    </location>
</feature>
<evidence type="ECO:0000256" key="9">
    <source>
        <dbReference type="RuleBase" id="RU362091"/>
    </source>
</evidence>
<dbReference type="GO" id="GO:0006847">
    <property type="term" value="P:plasma membrane acetate transport"/>
    <property type="evidence" value="ECO:0007669"/>
    <property type="project" value="TreeGrafter"/>
</dbReference>
<dbReference type="InterPro" id="IPR050277">
    <property type="entry name" value="Sodium:Solute_Symporter"/>
</dbReference>
<proteinExistence type="inferred from homology"/>
<dbReference type="CDD" id="cd11480">
    <property type="entry name" value="SLC5sbd_u4"/>
    <property type="match status" value="1"/>
</dbReference>
<keyword evidence="3" id="KW-0813">Transport</keyword>
<comment type="similarity">
    <text evidence="2 9">Belongs to the sodium:solute symporter (SSF) (TC 2.A.21) family.</text>
</comment>
<dbReference type="EMBL" id="SMKU01000122">
    <property type="protein sequence ID" value="TDD82629.1"/>
    <property type="molecule type" value="Genomic_DNA"/>
</dbReference>
<dbReference type="Proteomes" id="UP000294513">
    <property type="component" value="Unassembled WGS sequence"/>
</dbReference>
<gene>
    <name evidence="11" type="ORF">E1298_22445</name>
</gene>
<feature type="transmembrane region" description="Helical" evidence="10">
    <location>
        <begin position="319"/>
        <end position="347"/>
    </location>
</feature>
<dbReference type="OrthoDB" id="9764416at2"/>
<keyword evidence="12" id="KW-1185">Reference proteome</keyword>
<feature type="transmembrane region" description="Helical" evidence="10">
    <location>
        <begin position="368"/>
        <end position="387"/>
    </location>
</feature>
<feature type="transmembrane region" description="Helical" evidence="10">
    <location>
        <begin position="236"/>
        <end position="257"/>
    </location>
</feature>
<dbReference type="PANTHER" id="PTHR48086">
    <property type="entry name" value="SODIUM/PROLINE SYMPORTER-RELATED"/>
    <property type="match status" value="1"/>
</dbReference>
<sequence>MNGTAVLIVSVLILVTLALTFYAARRNKSADDHYVAGGRVSGWQNGLALAGDQLSAASFLGITGAVALTGFSGFYLAVGVPAAYLLMLLVIAEPLRNLGRYTLADAVAARFEGRGLRTAMAVAGLVISIIYMVIQFVGAGLLAQLLLGVGFPTAVIVIGVLMTVYTILGGMVGTTYIQIFKAVLLIVTALTLLVLVTAETGGNPIGSMQDAAARFGDGVIAPHHGDTLKSVDTVSLTLGMVLGMMGLPHIMVRFLTVRDGRAARDSAQVAMWIFAAFFAALPIFGYAALNEVGRADIVADNKAGNLAAPRLAEAVGGNLLFSITAAVVMVTILAVLAGLAIATSGAIAHDLYTTVLKRGEVSPRRQLVVGRLAGVAVSVVAILLALWAKTLNIAFLGNVAFAVAASTTMPVLVLTIYWRGLNRIGAVAGLVGGLVASVGLVLAGPDVMGDSHLFPLSIPALVSVPFGFLCAWGASLATRGNADAAGSPYDELARRAFPVRGRRAVRPVPETSA</sequence>